<evidence type="ECO:0000256" key="1">
    <source>
        <dbReference type="ARBA" id="ARBA00007177"/>
    </source>
</evidence>
<dbReference type="Proteomes" id="UP000803884">
    <property type="component" value="Unassembled WGS sequence"/>
</dbReference>
<organism evidence="4 5">
    <name type="scientific">Cladosporium halotolerans</name>
    <dbReference type="NCBI Taxonomy" id="1052096"/>
    <lineage>
        <taxon>Eukaryota</taxon>
        <taxon>Fungi</taxon>
        <taxon>Dikarya</taxon>
        <taxon>Ascomycota</taxon>
        <taxon>Pezizomycotina</taxon>
        <taxon>Dothideomycetes</taxon>
        <taxon>Dothideomycetidae</taxon>
        <taxon>Cladosporiales</taxon>
        <taxon>Cladosporiaceae</taxon>
        <taxon>Cladosporium</taxon>
    </lineage>
</organism>
<accession>A0AB34L0E7</accession>
<dbReference type="HAMAP" id="MF_01384">
    <property type="entry name" value="UreD"/>
    <property type="match status" value="1"/>
</dbReference>
<reference evidence="4 5" key="1">
    <citation type="journal article" date="2020" name="Microbiol. Resour. Announc.">
        <title>Draft Genome Sequence of a Cladosporium Species Isolated from the Mesophotic Ascidian Didemnum maculosum.</title>
        <authorList>
            <person name="Gioti A."/>
            <person name="Siaperas R."/>
            <person name="Nikolaivits E."/>
            <person name="Le Goff G."/>
            <person name="Ouazzani J."/>
            <person name="Kotoulas G."/>
            <person name="Topakas E."/>
        </authorList>
    </citation>
    <scope>NUCLEOTIDE SEQUENCE [LARGE SCALE GENOMIC DNA]</scope>
    <source>
        <strain evidence="4 5">TM138-S3</strain>
    </source>
</reference>
<evidence type="ECO:0000256" key="2">
    <source>
        <dbReference type="ARBA" id="ARBA00023186"/>
    </source>
</evidence>
<dbReference type="GO" id="GO:0016151">
    <property type="term" value="F:nickel cation binding"/>
    <property type="evidence" value="ECO:0007669"/>
    <property type="project" value="InterPro"/>
</dbReference>
<dbReference type="PANTHER" id="PTHR33643:SF1">
    <property type="entry name" value="UREASE ACCESSORY PROTEIN D"/>
    <property type="match status" value="1"/>
</dbReference>
<dbReference type="AlphaFoldDB" id="A0AB34L0E7"/>
<dbReference type="EMBL" id="JAAQHG020000003">
    <property type="protein sequence ID" value="KAL1589996.1"/>
    <property type="molecule type" value="Genomic_DNA"/>
</dbReference>
<evidence type="ECO:0000313" key="4">
    <source>
        <dbReference type="EMBL" id="KAL1589996.1"/>
    </source>
</evidence>
<gene>
    <name evidence="4" type="ORF">WHR41_01407</name>
</gene>
<keyword evidence="2" id="KW-0143">Chaperone</keyword>
<dbReference type="Pfam" id="PF01774">
    <property type="entry name" value="UreD"/>
    <property type="match status" value="1"/>
</dbReference>
<evidence type="ECO:0008006" key="6">
    <source>
        <dbReference type="Google" id="ProtNLM"/>
    </source>
</evidence>
<evidence type="ECO:0000256" key="3">
    <source>
        <dbReference type="SAM" id="MobiDB-lite"/>
    </source>
</evidence>
<feature type="region of interest" description="Disordered" evidence="3">
    <location>
        <begin position="254"/>
        <end position="273"/>
    </location>
</feature>
<comment type="caution">
    <text evidence="4">The sequence shown here is derived from an EMBL/GenBank/DDBJ whole genome shotgun (WGS) entry which is preliminary data.</text>
</comment>
<dbReference type="InterPro" id="IPR002669">
    <property type="entry name" value="UreD"/>
</dbReference>
<proteinExistence type="inferred from homology"/>
<dbReference type="PANTHER" id="PTHR33643">
    <property type="entry name" value="UREASE ACCESSORY PROTEIN D"/>
    <property type="match status" value="1"/>
</dbReference>
<evidence type="ECO:0000313" key="5">
    <source>
        <dbReference type="Proteomes" id="UP000803884"/>
    </source>
</evidence>
<name>A0AB34L0E7_9PEZI</name>
<protein>
    <recommendedName>
        <fullName evidence="6">UreD-domain-containing protein</fullName>
    </recommendedName>
</protein>
<sequence length="335" mass="37148">MSNPFLSSASKPGHGTIHLALLPPNTPRLKTVSYQYPLKLISPSTFHVPDDESRLVHTVYLLSYGGGLVAGDTIDLNVILETNTRLVLLTQGSTKLFKAPSRDVLTKQCMTVDVAPTSALCYLPDPVQPFERSNFEQTQIYNIVPAEVGNESGNLCALDWVCNGRPANGENWSFFRYGSRNEIYISQPDGKRRLLLRDNVMLDDRGIEGSIAPRMDGQAVFGTLILFGPLMRSLGKFFMDEFICLPRIGGRKWDSGSDDGNGEEEVHPAVARRSTRQRLETSSGLLWSAASVRGCVVVKFTAPEVEIGKSWLRTMLLEEGSIRTMFGERAFLCLR</sequence>
<dbReference type="GeneID" id="96002851"/>
<keyword evidence="5" id="KW-1185">Reference proteome</keyword>
<comment type="similarity">
    <text evidence="1">Belongs to the UreD family.</text>
</comment>
<dbReference type="RefSeq" id="XP_069233101.1">
    <property type="nucleotide sequence ID" value="XM_069370013.1"/>
</dbReference>